<evidence type="ECO:0000256" key="9">
    <source>
        <dbReference type="ARBA" id="ARBA00067498"/>
    </source>
</evidence>
<dbReference type="PANTHER" id="PTHR30620:SF16">
    <property type="entry name" value="LYSOSOMAL BETA GLUCOSIDASE"/>
    <property type="match status" value="1"/>
</dbReference>
<keyword evidence="6" id="KW-0574">Periplasm</keyword>
<dbReference type="FunFam" id="3.40.50.1700:FF:000004">
    <property type="entry name" value="Periplasmic beta-glucosidase"/>
    <property type="match status" value="1"/>
</dbReference>
<dbReference type="InterPro" id="IPR017853">
    <property type="entry name" value="GH"/>
</dbReference>
<comment type="catalytic activity">
    <reaction evidence="1">
        <text>Hydrolysis of terminal, non-reducing beta-D-glucosyl residues with release of beta-D-glucose.</text>
        <dbReference type="EC" id="3.2.1.21"/>
    </reaction>
</comment>
<dbReference type="AlphaFoldDB" id="A0AAW7DP91"/>
<dbReference type="RefSeq" id="WP_434058386.1">
    <property type="nucleotide sequence ID" value="NZ_JACALR010000007.1"/>
</dbReference>
<dbReference type="Gene3D" id="2.60.40.10">
    <property type="entry name" value="Immunoglobulins"/>
    <property type="match status" value="1"/>
</dbReference>
<dbReference type="InterPro" id="IPR036962">
    <property type="entry name" value="Glyco_hydro_3_N_sf"/>
</dbReference>
<dbReference type="SMART" id="SM01217">
    <property type="entry name" value="Fn3_like"/>
    <property type="match status" value="1"/>
</dbReference>
<evidence type="ECO:0000256" key="7">
    <source>
        <dbReference type="ARBA" id="ARBA00022801"/>
    </source>
</evidence>
<keyword evidence="7 10" id="KW-0378">Hydrolase</keyword>
<evidence type="ECO:0000259" key="11">
    <source>
        <dbReference type="SMART" id="SM01217"/>
    </source>
</evidence>
<keyword evidence="5" id="KW-0732">Signal</keyword>
<dbReference type="Pfam" id="PF00933">
    <property type="entry name" value="Glyco_hydro_3"/>
    <property type="match status" value="1"/>
</dbReference>
<gene>
    <name evidence="12" type="primary">bglX</name>
    <name evidence="12" type="ORF">HX095_14885</name>
</gene>
<comment type="similarity">
    <text evidence="3 10">Belongs to the glycosyl hydrolase 3 family.</text>
</comment>
<sequence length="761" mass="83930">MRKNFILLVTALGMSFSFGQKIKFDSKKTQDQFISDIMSQMTLEEKLGQLNFPTSNDFITGSAQSTDVGKKIESSLVGGLFNIKGVDKIKEMQRIAIEKSRLGIPLLFGMDIIHGYETVFPIPLALSATFDINAIEKSARISAQEGTADGIQWTFSPMVDISRDPRWGRIAESAGEDPYLASRSGEAMIKGYQGNDLSLKNTMMATVKHFALYGASEAGRDYNHVDMSRWAMYNTYFPPYKAAVDAGVGSVMTSFNVVDGVPASGNKWLMTEVLRNQWGFKGLVVTDYTAINEMINHGIGDLQTVSTMSLNAGSDMDMVGEGFLTTTKKSLDEGKVKIETINQAVKRILEAKYKLGLFEDPYRYTDPKRAKTEIFTKENRTEARKIAAGSMVLLKNDKQVLPLKKDAKIALVGPMADASDNMPGTWAIAARYNDAISLKKALSNKNIIYAQGANLVENKVDFDNATIFGKKPKWDERNADVLIKEAVEVAKKSDVIVAAVGESSEMSGESSSKTNLDISSTQKKLLQALYDTGKPVVVVLFTGRAMTIGEENEKATAILNTWFGGTEAGDAIADVLFGDVNPSGKLPVTFPRSVGQIPIYYAHYSTGRPISKDANDNCKFEKYRSNYLDNCNTPLYPFGFGLSYTTFTISDLQLSKSFINQKESLTATVQLKNTGNYDGAEVVQLYIKDVFGSTVRPVRELKGFQKIFLKKGESKQVTFTIKPDDLKFYNSELKFVSEPGDFEVYVGNSSNADLTSKFTLN</sequence>
<dbReference type="InterPro" id="IPR002772">
    <property type="entry name" value="Glyco_hydro_3_C"/>
</dbReference>
<dbReference type="PROSITE" id="PS00775">
    <property type="entry name" value="GLYCOSYL_HYDROL_F3"/>
    <property type="match status" value="1"/>
</dbReference>
<dbReference type="PRINTS" id="PR00133">
    <property type="entry name" value="GLHYDRLASE3"/>
</dbReference>
<dbReference type="InterPro" id="IPR036881">
    <property type="entry name" value="Glyco_hydro_3_C_sf"/>
</dbReference>
<evidence type="ECO:0000256" key="3">
    <source>
        <dbReference type="ARBA" id="ARBA00005336"/>
    </source>
</evidence>
<dbReference type="NCBIfam" id="NF011678">
    <property type="entry name" value="PRK15098.1"/>
    <property type="match status" value="1"/>
</dbReference>
<dbReference type="GO" id="GO:0008422">
    <property type="term" value="F:beta-glucosidase activity"/>
    <property type="evidence" value="ECO:0007669"/>
    <property type="project" value="UniProtKB-EC"/>
</dbReference>
<dbReference type="InterPro" id="IPR051915">
    <property type="entry name" value="Cellulose_Degrad_GH3"/>
</dbReference>
<name>A0AAW7DP91_9FLAO</name>
<evidence type="ECO:0000256" key="5">
    <source>
        <dbReference type="ARBA" id="ARBA00022729"/>
    </source>
</evidence>
<dbReference type="FunFam" id="3.20.20.300:FF:000005">
    <property type="entry name" value="Periplasmic beta-glucosidase"/>
    <property type="match status" value="1"/>
</dbReference>
<dbReference type="Pfam" id="PF14310">
    <property type="entry name" value="Fn3-like"/>
    <property type="match status" value="1"/>
</dbReference>
<comment type="caution">
    <text evidence="12">The sequence shown here is derived from an EMBL/GenBank/DDBJ whole genome shotgun (WGS) entry which is preliminary data.</text>
</comment>
<dbReference type="FunFam" id="2.60.40.10:FF:000495">
    <property type="entry name" value="Periplasmic beta-glucosidase"/>
    <property type="match status" value="1"/>
</dbReference>
<dbReference type="Proteomes" id="UP001173578">
    <property type="component" value="Unassembled WGS sequence"/>
</dbReference>
<dbReference type="PANTHER" id="PTHR30620">
    <property type="entry name" value="PERIPLASMIC BETA-GLUCOSIDASE-RELATED"/>
    <property type="match status" value="1"/>
</dbReference>
<evidence type="ECO:0000313" key="12">
    <source>
        <dbReference type="EMBL" id="MDM1552495.1"/>
    </source>
</evidence>
<evidence type="ECO:0000313" key="13">
    <source>
        <dbReference type="Proteomes" id="UP001173578"/>
    </source>
</evidence>
<organism evidence="12 13">
    <name type="scientific">Empedobacter falsenii</name>
    <dbReference type="NCBI Taxonomy" id="343874"/>
    <lineage>
        <taxon>Bacteria</taxon>
        <taxon>Pseudomonadati</taxon>
        <taxon>Bacteroidota</taxon>
        <taxon>Flavobacteriia</taxon>
        <taxon>Flavobacteriales</taxon>
        <taxon>Weeksellaceae</taxon>
        <taxon>Empedobacter</taxon>
    </lineage>
</organism>
<dbReference type="SUPFAM" id="SSF51445">
    <property type="entry name" value="(Trans)glycosidases"/>
    <property type="match status" value="1"/>
</dbReference>
<reference evidence="12" key="1">
    <citation type="submission" date="2020-06" db="EMBL/GenBank/DDBJ databases">
        <authorList>
            <person name="Dong N."/>
        </authorList>
    </citation>
    <scope>NUCLEOTIDE SEQUENCE</scope>
    <source>
        <strain evidence="12">210</strain>
    </source>
</reference>
<dbReference type="EC" id="3.2.1.21" evidence="4"/>
<proteinExistence type="inferred from homology"/>
<dbReference type="Gene3D" id="3.20.20.300">
    <property type="entry name" value="Glycoside hydrolase, family 3, N-terminal domain"/>
    <property type="match status" value="1"/>
</dbReference>
<keyword evidence="8 10" id="KW-0326">Glycosidase</keyword>
<dbReference type="InterPro" id="IPR019800">
    <property type="entry name" value="Glyco_hydro_3_AS"/>
</dbReference>
<evidence type="ECO:0000256" key="6">
    <source>
        <dbReference type="ARBA" id="ARBA00022764"/>
    </source>
</evidence>
<dbReference type="GO" id="GO:0009251">
    <property type="term" value="P:glucan catabolic process"/>
    <property type="evidence" value="ECO:0007669"/>
    <property type="project" value="TreeGrafter"/>
</dbReference>
<evidence type="ECO:0000256" key="2">
    <source>
        <dbReference type="ARBA" id="ARBA00004418"/>
    </source>
</evidence>
<accession>A0AAW7DP91</accession>
<protein>
    <recommendedName>
        <fullName evidence="9">Periplasmic beta-glucosidase</fullName>
        <ecNumber evidence="4">3.2.1.21</ecNumber>
    </recommendedName>
</protein>
<dbReference type="SUPFAM" id="SSF52279">
    <property type="entry name" value="Beta-D-glucan exohydrolase, C-terminal domain"/>
    <property type="match status" value="1"/>
</dbReference>
<dbReference type="Gene3D" id="3.40.50.1700">
    <property type="entry name" value="Glycoside hydrolase family 3 C-terminal domain"/>
    <property type="match status" value="1"/>
</dbReference>
<dbReference type="EMBL" id="JACALR010000007">
    <property type="protein sequence ID" value="MDM1552495.1"/>
    <property type="molecule type" value="Genomic_DNA"/>
</dbReference>
<dbReference type="InterPro" id="IPR026891">
    <property type="entry name" value="Fn3-like"/>
</dbReference>
<evidence type="ECO:0000256" key="1">
    <source>
        <dbReference type="ARBA" id="ARBA00000448"/>
    </source>
</evidence>
<comment type="subcellular location">
    <subcellularLocation>
        <location evidence="2">Periplasm</location>
    </subcellularLocation>
</comment>
<feature type="domain" description="Fibronectin type III-like" evidence="11">
    <location>
        <begin position="681"/>
        <end position="750"/>
    </location>
</feature>
<dbReference type="InterPro" id="IPR001764">
    <property type="entry name" value="Glyco_hydro_3_N"/>
</dbReference>
<dbReference type="InterPro" id="IPR013783">
    <property type="entry name" value="Ig-like_fold"/>
</dbReference>
<dbReference type="Pfam" id="PF01915">
    <property type="entry name" value="Glyco_hydro_3_C"/>
    <property type="match status" value="1"/>
</dbReference>
<evidence type="ECO:0000256" key="4">
    <source>
        <dbReference type="ARBA" id="ARBA00012744"/>
    </source>
</evidence>
<dbReference type="GO" id="GO:0042597">
    <property type="term" value="C:periplasmic space"/>
    <property type="evidence" value="ECO:0007669"/>
    <property type="project" value="UniProtKB-SubCell"/>
</dbReference>
<evidence type="ECO:0000256" key="8">
    <source>
        <dbReference type="ARBA" id="ARBA00023295"/>
    </source>
</evidence>
<evidence type="ECO:0000256" key="10">
    <source>
        <dbReference type="RuleBase" id="RU361161"/>
    </source>
</evidence>
<reference evidence="12" key="2">
    <citation type="journal article" date="2022" name="Sci. Total Environ.">
        <title>Prevalence, transmission, and molecular epidemiology of tet(X)-positive bacteria among humans, animals, and environmental niches in China: An epidemiological, and genomic-based study.</title>
        <authorList>
            <person name="Dong N."/>
            <person name="Zeng Y."/>
            <person name="Cai C."/>
            <person name="Sun C."/>
            <person name="Lu J."/>
            <person name="Liu C."/>
            <person name="Zhou H."/>
            <person name="Sun Q."/>
            <person name="Shu L."/>
            <person name="Wang H."/>
            <person name="Wang Y."/>
            <person name="Wang S."/>
            <person name="Wu C."/>
            <person name="Chan E.W."/>
            <person name="Chen G."/>
            <person name="Shen Z."/>
            <person name="Chen S."/>
            <person name="Zhang R."/>
        </authorList>
    </citation>
    <scope>NUCLEOTIDE SEQUENCE</scope>
    <source>
        <strain evidence="12">210</strain>
    </source>
</reference>